<comment type="subcellular location">
    <subcellularLocation>
        <location evidence="1">Membrane</location>
        <topology evidence="1">Multi-pass membrane protein</topology>
    </subcellularLocation>
</comment>
<feature type="transmembrane region" description="Helical" evidence="6">
    <location>
        <begin position="160"/>
        <end position="183"/>
    </location>
</feature>
<accession>A0A6I7HT68</accession>
<dbReference type="EMBL" id="QPIX01000001">
    <property type="protein sequence ID" value="RCW28005.1"/>
    <property type="molecule type" value="Genomic_DNA"/>
</dbReference>
<feature type="domain" description="EamA" evidence="7">
    <location>
        <begin position="168"/>
        <end position="301"/>
    </location>
</feature>
<protein>
    <submittedName>
        <fullName evidence="8">Drug/metabolite transporter (DMT)-like permease</fullName>
    </submittedName>
</protein>
<evidence type="ECO:0000313" key="9">
    <source>
        <dbReference type="Proteomes" id="UP000252582"/>
    </source>
</evidence>
<evidence type="ECO:0000313" key="8">
    <source>
        <dbReference type="EMBL" id="RCW28005.1"/>
    </source>
</evidence>
<organism evidence="8 9">
    <name type="scientific">Ciceribacter lividus</name>
    <dbReference type="NCBI Taxonomy" id="1197950"/>
    <lineage>
        <taxon>Bacteria</taxon>
        <taxon>Pseudomonadati</taxon>
        <taxon>Pseudomonadota</taxon>
        <taxon>Alphaproteobacteria</taxon>
        <taxon>Hyphomicrobiales</taxon>
        <taxon>Rhizobiaceae</taxon>
        <taxon>Ciceribacter</taxon>
    </lineage>
</organism>
<keyword evidence="4 6" id="KW-1133">Transmembrane helix</keyword>
<feature type="transmembrane region" description="Helical" evidence="6">
    <location>
        <begin position="261"/>
        <end position="280"/>
    </location>
</feature>
<comment type="similarity">
    <text evidence="2">Belongs to the EamA transporter family.</text>
</comment>
<keyword evidence="5 6" id="KW-0472">Membrane</keyword>
<dbReference type="Pfam" id="PF00892">
    <property type="entry name" value="EamA"/>
    <property type="match status" value="2"/>
</dbReference>
<evidence type="ECO:0000256" key="2">
    <source>
        <dbReference type="ARBA" id="ARBA00007362"/>
    </source>
</evidence>
<gene>
    <name evidence="8" type="ORF">DFR48_10113</name>
</gene>
<comment type="caution">
    <text evidence="8">The sequence shown here is derived from an EMBL/GenBank/DDBJ whole genome shotgun (WGS) entry which is preliminary data.</text>
</comment>
<proteinExistence type="inferred from homology"/>
<dbReference type="AlphaFoldDB" id="A0A6I7HT68"/>
<feature type="transmembrane region" description="Helical" evidence="6">
    <location>
        <begin position="286"/>
        <end position="305"/>
    </location>
</feature>
<name>A0A6I7HT68_9HYPH</name>
<reference evidence="8 9" key="1">
    <citation type="submission" date="2018-07" db="EMBL/GenBank/DDBJ databases">
        <title>Genomic Encyclopedia of Type Strains, Phase IV (KMG-IV): sequencing the most valuable type-strain genomes for metagenomic binning, comparative biology and taxonomic classification.</title>
        <authorList>
            <person name="Goeker M."/>
        </authorList>
    </citation>
    <scope>NUCLEOTIDE SEQUENCE [LARGE SCALE GENOMIC DNA]</scope>
    <source>
        <strain evidence="8 9">DSM 25528</strain>
    </source>
</reference>
<evidence type="ECO:0000256" key="4">
    <source>
        <dbReference type="ARBA" id="ARBA00022989"/>
    </source>
</evidence>
<dbReference type="InterPro" id="IPR050638">
    <property type="entry name" value="AA-Vitamin_Transporters"/>
</dbReference>
<evidence type="ECO:0000256" key="5">
    <source>
        <dbReference type="ARBA" id="ARBA00023136"/>
    </source>
</evidence>
<dbReference type="PANTHER" id="PTHR32322">
    <property type="entry name" value="INNER MEMBRANE TRANSPORTER"/>
    <property type="match status" value="1"/>
</dbReference>
<evidence type="ECO:0000256" key="3">
    <source>
        <dbReference type="ARBA" id="ARBA00022692"/>
    </source>
</evidence>
<feature type="transmembrane region" description="Helical" evidence="6">
    <location>
        <begin position="21"/>
        <end position="46"/>
    </location>
</feature>
<keyword evidence="9" id="KW-1185">Reference proteome</keyword>
<feature type="transmembrane region" description="Helical" evidence="6">
    <location>
        <begin position="228"/>
        <end position="249"/>
    </location>
</feature>
<feature type="transmembrane region" description="Helical" evidence="6">
    <location>
        <begin position="195"/>
        <end position="216"/>
    </location>
</feature>
<evidence type="ECO:0000259" key="7">
    <source>
        <dbReference type="Pfam" id="PF00892"/>
    </source>
</evidence>
<feature type="domain" description="EamA" evidence="7">
    <location>
        <begin position="21"/>
        <end position="152"/>
    </location>
</feature>
<keyword evidence="3 6" id="KW-0812">Transmembrane</keyword>
<evidence type="ECO:0000256" key="1">
    <source>
        <dbReference type="ARBA" id="ARBA00004141"/>
    </source>
</evidence>
<dbReference type="InterPro" id="IPR037185">
    <property type="entry name" value="EmrE-like"/>
</dbReference>
<feature type="transmembrane region" description="Helical" evidence="6">
    <location>
        <begin position="52"/>
        <end position="70"/>
    </location>
</feature>
<evidence type="ECO:0000256" key="6">
    <source>
        <dbReference type="SAM" id="Phobius"/>
    </source>
</evidence>
<dbReference type="GO" id="GO:0016020">
    <property type="term" value="C:membrane"/>
    <property type="evidence" value="ECO:0007669"/>
    <property type="project" value="UniProtKB-SubCell"/>
</dbReference>
<dbReference type="InterPro" id="IPR000620">
    <property type="entry name" value="EamA_dom"/>
</dbReference>
<feature type="transmembrane region" description="Helical" evidence="6">
    <location>
        <begin position="109"/>
        <end position="129"/>
    </location>
</feature>
<dbReference type="SUPFAM" id="SSF103481">
    <property type="entry name" value="Multidrug resistance efflux transporter EmrE"/>
    <property type="match status" value="2"/>
</dbReference>
<feature type="transmembrane region" description="Helical" evidence="6">
    <location>
        <begin position="136"/>
        <end position="154"/>
    </location>
</feature>
<sequence length="312" mass="33365">MHSTTHSRPNPKVSRLPFRSYILLTVCTLFWGGNTIVGKLAIGHISPMALNLSRWAIAAILISAISVPQLRTDWPVLRRNWLLLLAYGAIGYTAFNGFLYTALQYTSAVNGAIEQGGIPVLIFVLNFAFFRIPVSFVQIVGFLISFIGVALTAGHGDLAALLALTLNYGDALLLLAVVAYAIYTVGLRWKPPVHWKSMMAGAALGATLTALPLVLWEASSGNLVVPDLTGWALIAYAALFPSLISQIFYIKGVEGIGANRAGLFINLVPVFGTLLSVTLISEPVQLFHVIALVLVLGGIAIAEWGKPATAGK</sequence>
<dbReference type="PANTHER" id="PTHR32322:SF2">
    <property type="entry name" value="EAMA DOMAIN-CONTAINING PROTEIN"/>
    <property type="match status" value="1"/>
</dbReference>
<dbReference type="Proteomes" id="UP000252582">
    <property type="component" value="Unassembled WGS sequence"/>
</dbReference>
<feature type="transmembrane region" description="Helical" evidence="6">
    <location>
        <begin position="82"/>
        <end position="103"/>
    </location>
</feature>